<proteinExistence type="predicted"/>
<organism evidence="1">
    <name type="scientific">Rhizophora mucronata</name>
    <name type="common">Asiatic mangrove</name>
    <dbReference type="NCBI Taxonomy" id="61149"/>
    <lineage>
        <taxon>Eukaryota</taxon>
        <taxon>Viridiplantae</taxon>
        <taxon>Streptophyta</taxon>
        <taxon>Embryophyta</taxon>
        <taxon>Tracheophyta</taxon>
        <taxon>Spermatophyta</taxon>
        <taxon>Magnoliopsida</taxon>
        <taxon>eudicotyledons</taxon>
        <taxon>Gunneridae</taxon>
        <taxon>Pentapetalae</taxon>
        <taxon>rosids</taxon>
        <taxon>fabids</taxon>
        <taxon>Malpighiales</taxon>
        <taxon>Rhizophoraceae</taxon>
        <taxon>Rhizophora</taxon>
    </lineage>
</organism>
<sequence length="39" mass="4538">MSLFFFHLCIIVMLLLLNIFTCSMVCNLLQPRHKSCGIH</sequence>
<evidence type="ECO:0000313" key="1">
    <source>
        <dbReference type="EMBL" id="MBX43804.1"/>
    </source>
</evidence>
<name>A0A2P2NN35_RHIMU</name>
<dbReference type="AlphaFoldDB" id="A0A2P2NN35"/>
<reference evidence="1" key="1">
    <citation type="submission" date="2018-02" db="EMBL/GenBank/DDBJ databases">
        <title>Rhizophora mucronata_Transcriptome.</title>
        <authorList>
            <person name="Meera S.P."/>
            <person name="Sreeshan A."/>
            <person name="Augustine A."/>
        </authorList>
    </citation>
    <scope>NUCLEOTIDE SEQUENCE</scope>
    <source>
        <tissue evidence="1">Leaf</tissue>
    </source>
</reference>
<protein>
    <submittedName>
        <fullName evidence="1">Uncharacterized protein</fullName>
    </submittedName>
</protein>
<dbReference type="EMBL" id="GGEC01063320">
    <property type="protein sequence ID" value="MBX43804.1"/>
    <property type="molecule type" value="Transcribed_RNA"/>
</dbReference>
<accession>A0A2P2NN35</accession>